<accession>A0A7K1UG51</accession>
<protein>
    <submittedName>
        <fullName evidence="3">Uncharacterized protein</fullName>
    </submittedName>
</protein>
<feature type="compositionally biased region" description="Acidic residues" evidence="1">
    <location>
        <begin position="349"/>
        <end position="359"/>
    </location>
</feature>
<evidence type="ECO:0000313" key="3">
    <source>
        <dbReference type="EMBL" id="MVT25402.1"/>
    </source>
</evidence>
<evidence type="ECO:0000313" key="4">
    <source>
        <dbReference type="Proteomes" id="UP000460157"/>
    </source>
</evidence>
<evidence type="ECO:0000256" key="2">
    <source>
        <dbReference type="SAM" id="Phobius"/>
    </source>
</evidence>
<dbReference type="AlphaFoldDB" id="A0A7K1UG51"/>
<keyword evidence="2" id="KW-0812">Transmembrane</keyword>
<keyword evidence="4" id="KW-1185">Reference proteome</keyword>
<feature type="region of interest" description="Disordered" evidence="1">
    <location>
        <begin position="165"/>
        <end position="187"/>
    </location>
</feature>
<dbReference type="OrthoDB" id="4961075at2"/>
<reference evidence="3 4" key="1">
    <citation type="submission" date="2019-12" db="EMBL/GenBank/DDBJ databases">
        <title>Nesterenkonia muleiensis sp. nov., a novel actinobacterium isolated from sap of Populus euphratica.</title>
        <authorList>
            <person name="Wang R."/>
        </authorList>
    </citation>
    <scope>NUCLEOTIDE SEQUENCE [LARGE SCALE GENOMIC DNA]</scope>
    <source>
        <strain evidence="3 4">F10</strain>
    </source>
</reference>
<sequence>MPQPFGIGDVVGGRYRITHHVVTSADQDIIFQATDNLLGREVSVLLASRANAKQVATSAKELATGERESPVEVLDLGLAEDRTFLISTVVDPNQLLDLVVPDTAPYVEPYYTDSLGSELFGQSREMQPQTYEDDAEYYARLQAGLGAGERERRRALRPAFLDLVTPAHRRSPEPSESAEAPAAANPECSLEELESELESAGDVHGLSISREISRISFSLRSDLDVVEADPAADVAEDPIEAITAAPGAAGPLASETRADAEQPGDPGQGTPPGSPQDPLPAVEPEPRSGQDTAQGVPGAGVESFGASVPGGPFVESAPSAAISTVGVSSAGSSHPGLKVDELLAQGEEVVDDPPETPDESYDRHSLVEPPVPQAAGNPPTQQQHLGLDGGSASAQEPGSFTTLISTVPQRTPSAFPAGAGSSETPLQETLHLGGNTNGTSKVPISRWIALGTLAVLLLAAAIIVFAILTGN</sequence>
<feature type="compositionally biased region" description="Low complexity" evidence="1">
    <location>
        <begin position="174"/>
        <end position="187"/>
    </location>
</feature>
<dbReference type="RefSeq" id="WP_157321318.1">
    <property type="nucleotide sequence ID" value="NZ_BMFX01000005.1"/>
</dbReference>
<keyword evidence="2" id="KW-0472">Membrane</keyword>
<comment type="caution">
    <text evidence="3">The sequence shown here is derived from an EMBL/GenBank/DDBJ whole genome shotgun (WGS) entry which is preliminary data.</text>
</comment>
<proteinExistence type="predicted"/>
<feature type="region of interest" description="Disordered" evidence="1">
    <location>
        <begin position="414"/>
        <end position="437"/>
    </location>
</feature>
<gene>
    <name evidence="3" type="ORF">GNZ21_03335</name>
</gene>
<evidence type="ECO:0000256" key="1">
    <source>
        <dbReference type="SAM" id="MobiDB-lite"/>
    </source>
</evidence>
<organism evidence="3 4">
    <name type="scientific">Nesterenkonia alkaliphila</name>
    <dbReference type="NCBI Taxonomy" id="1463631"/>
    <lineage>
        <taxon>Bacteria</taxon>
        <taxon>Bacillati</taxon>
        <taxon>Actinomycetota</taxon>
        <taxon>Actinomycetes</taxon>
        <taxon>Micrococcales</taxon>
        <taxon>Micrococcaceae</taxon>
        <taxon>Nesterenkonia</taxon>
    </lineage>
</organism>
<feature type="region of interest" description="Disordered" evidence="1">
    <location>
        <begin position="246"/>
        <end position="304"/>
    </location>
</feature>
<name>A0A7K1UG51_9MICC</name>
<feature type="compositionally biased region" description="Pro residues" evidence="1">
    <location>
        <begin position="272"/>
        <end position="283"/>
    </location>
</feature>
<feature type="transmembrane region" description="Helical" evidence="2">
    <location>
        <begin position="447"/>
        <end position="468"/>
    </location>
</feature>
<dbReference type="EMBL" id="WRPM01000023">
    <property type="protein sequence ID" value="MVT25402.1"/>
    <property type="molecule type" value="Genomic_DNA"/>
</dbReference>
<keyword evidence="2" id="KW-1133">Transmembrane helix</keyword>
<feature type="region of interest" description="Disordered" evidence="1">
    <location>
        <begin position="349"/>
        <end position="395"/>
    </location>
</feature>
<dbReference type="Proteomes" id="UP000460157">
    <property type="component" value="Unassembled WGS sequence"/>
</dbReference>